<sequence length="76" mass="8486">MESISSGSISVFRSRRSKTDFMARPPLIKSGARVKVSAAPFAETMRTMNTRIVFEKSEIPCLTSHDAYQRPSAYEA</sequence>
<keyword evidence="2" id="KW-1185">Reference proteome</keyword>
<dbReference type="Proteomes" id="UP000215914">
    <property type="component" value="Unassembled WGS sequence"/>
</dbReference>
<evidence type="ECO:0000313" key="1">
    <source>
        <dbReference type="EMBL" id="KAF5770405.1"/>
    </source>
</evidence>
<reference evidence="1" key="2">
    <citation type="submission" date="2020-06" db="EMBL/GenBank/DDBJ databases">
        <title>Helianthus annuus Genome sequencing and assembly Release 2.</title>
        <authorList>
            <person name="Gouzy J."/>
            <person name="Langlade N."/>
            <person name="Munos S."/>
        </authorList>
    </citation>
    <scope>NUCLEOTIDE SEQUENCE</scope>
    <source>
        <tissue evidence="1">Leaves</tissue>
    </source>
</reference>
<reference evidence="1" key="1">
    <citation type="journal article" date="2017" name="Nature">
        <title>The sunflower genome provides insights into oil metabolism, flowering and Asterid evolution.</title>
        <authorList>
            <person name="Badouin H."/>
            <person name="Gouzy J."/>
            <person name="Grassa C.J."/>
            <person name="Murat F."/>
            <person name="Staton S.E."/>
            <person name="Cottret L."/>
            <person name="Lelandais-Briere C."/>
            <person name="Owens G.L."/>
            <person name="Carrere S."/>
            <person name="Mayjonade B."/>
            <person name="Legrand L."/>
            <person name="Gill N."/>
            <person name="Kane N.C."/>
            <person name="Bowers J.E."/>
            <person name="Hubner S."/>
            <person name="Bellec A."/>
            <person name="Berard A."/>
            <person name="Berges H."/>
            <person name="Blanchet N."/>
            <person name="Boniface M.C."/>
            <person name="Brunel D."/>
            <person name="Catrice O."/>
            <person name="Chaidir N."/>
            <person name="Claudel C."/>
            <person name="Donnadieu C."/>
            <person name="Faraut T."/>
            <person name="Fievet G."/>
            <person name="Helmstetter N."/>
            <person name="King M."/>
            <person name="Knapp S.J."/>
            <person name="Lai Z."/>
            <person name="Le Paslier M.C."/>
            <person name="Lippi Y."/>
            <person name="Lorenzon L."/>
            <person name="Mandel J.R."/>
            <person name="Marage G."/>
            <person name="Marchand G."/>
            <person name="Marquand E."/>
            <person name="Bret-Mestries E."/>
            <person name="Morien E."/>
            <person name="Nambeesan S."/>
            <person name="Nguyen T."/>
            <person name="Pegot-Espagnet P."/>
            <person name="Pouilly N."/>
            <person name="Raftis F."/>
            <person name="Sallet E."/>
            <person name="Schiex T."/>
            <person name="Thomas J."/>
            <person name="Vandecasteele C."/>
            <person name="Vares D."/>
            <person name="Vear F."/>
            <person name="Vautrin S."/>
            <person name="Crespi M."/>
            <person name="Mangin B."/>
            <person name="Burke J.M."/>
            <person name="Salse J."/>
            <person name="Munos S."/>
            <person name="Vincourt P."/>
            <person name="Rieseberg L.H."/>
            <person name="Langlade N.B."/>
        </authorList>
    </citation>
    <scope>NUCLEOTIDE SEQUENCE</scope>
    <source>
        <tissue evidence="1">Leaves</tissue>
    </source>
</reference>
<comment type="caution">
    <text evidence="1">The sequence shown here is derived from an EMBL/GenBank/DDBJ whole genome shotgun (WGS) entry which is preliminary data.</text>
</comment>
<accession>A0A9K3EBZ3</accession>
<name>A0A9K3EBZ3_HELAN</name>
<protein>
    <submittedName>
        <fullName evidence="1">Uncharacterized protein</fullName>
    </submittedName>
</protein>
<organism evidence="1 2">
    <name type="scientific">Helianthus annuus</name>
    <name type="common">Common sunflower</name>
    <dbReference type="NCBI Taxonomy" id="4232"/>
    <lineage>
        <taxon>Eukaryota</taxon>
        <taxon>Viridiplantae</taxon>
        <taxon>Streptophyta</taxon>
        <taxon>Embryophyta</taxon>
        <taxon>Tracheophyta</taxon>
        <taxon>Spermatophyta</taxon>
        <taxon>Magnoliopsida</taxon>
        <taxon>eudicotyledons</taxon>
        <taxon>Gunneridae</taxon>
        <taxon>Pentapetalae</taxon>
        <taxon>asterids</taxon>
        <taxon>campanulids</taxon>
        <taxon>Asterales</taxon>
        <taxon>Asteraceae</taxon>
        <taxon>Asteroideae</taxon>
        <taxon>Heliantheae alliance</taxon>
        <taxon>Heliantheae</taxon>
        <taxon>Helianthus</taxon>
    </lineage>
</organism>
<evidence type="ECO:0000313" key="2">
    <source>
        <dbReference type="Proteomes" id="UP000215914"/>
    </source>
</evidence>
<proteinExistence type="predicted"/>
<dbReference type="AlphaFoldDB" id="A0A9K3EBZ3"/>
<dbReference type="EMBL" id="MNCJ02000329">
    <property type="protein sequence ID" value="KAF5770405.1"/>
    <property type="molecule type" value="Genomic_DNA"/>
</dbReference>
<gene>
    <name evidence="1" type="ORF">HanXRQr2_Chr14g0659051</name>
</gene>
<dbReference type="Gramene" id="mRNA:HanXRQr2_Chr14g0659051">
    <property type="protein sequence ID" value="CDS:HanXRQr2_Chr14g0659051.1"/>
    <property type="gene ID" value="HanXRQr2_Chr14g0659051"/>
</dbReference>